<reference evidence="1 2" key="1">
    <citation type="submission" date="2020-08" db="EMBL/GenBank/DDBJ databases">
        <title>Cohnella phylogeny.</title>
        <authorList>
            <person name="Dunlap C."/>
        </authorList>
    </citation>
    <scope>NUCLEOTIDE SEQUENCE [LARGE SCALE GENOMIC DNA]</scope>
    <source>
        <strain evidence="1 2">DSM 25239</strain>
    </source>
</reference>
<dbReference type="Pfam" id="PF02924">
    <property type="entry name" value="HDPD"/>
    <property type="match status" value="1"/>
</dbReference>
<sequence>MRLQPKKLFEVQDDYEILASHEVIREVTNGITIDSASITADSNGDKIIKKGMPMAKLTASGKFVPYNAAGTDGSQNPTVILKRTVNVKDGDAVVGGFEVAKVISTRIPVTVDAALKGKMPNITFA</sequence>
<keyword evidence="2" id="KW-1185">Reference proteome</keyword>
<dbReference type="RefSeq" id="WP_185133939.1">
    <property type="nucleotide sequence ID" value="NZ_JACJVR010000002.1"/>
</dbReference>
<evidence type="ECO:0000313" key="1">
    <source>
        <dbReference type="EMBL" id="MBB6689914.1"/>
    </source>
</evidence>
<dbReference type="InterPro" id="IPR004195">
    <property type="entry name" value="Head_decoration_D"/>
</dbReference>
<proteinExistence type="predicted"/>
<dbReference type="AlphaFoldDB" id="A0A841TWC7"/>
<accession>A0A841TWC7</accession>
<evidence type="ECO:0000313" key="2">
    <source>
        <dbReference type="Proteomes" id="UP000553776"/>
    </source>
</evidence>
<protein>
    <submittedName>
        <fullName evidence="1">Head decoration protein</fullName>
    </submittedName>
</protein>
<gene>
    <name evidence="1" type="ORF">H7B90_00720</name>
</gene>
<dbReference type="Proteomes" id="UP000553776">
    <property type="component" value="Unassembled WGS sequence"/>
</dbReference>
<organism evidence="1 2">
    <name type="scientific">Cohnella xylanilytica</name>
    <dbReference type="NCBI Taxonomy" id="557555"/>
    <lineage>
        <taxon>Bacteria</taxon>
        <taxon>Bacillati</taxon>
        <taxon>Bacillota</taxon>
        <taxon>Bacilli</taxon>
        <taxon>Bacillales</taxon>
        <taxon>Paenibacillaceae</taxon>
        <taxon>Cohnella</taxon>
    </lineage>
</organism>
<dbReference type="EMBL" id="JACJVR010000002">
    <property type="protein sequence ID" value="MBB6689914.1"/>
    <property type="molecule type" value="Genomic_DNA"/>
</dbReference>
<comment type="caution">
    <text evidence="1">The sequence shown here is derived from an EMBL/GenBank/DDBJ whole genome shotgun (WGS) entry which is preliminary data.</text>
</comment>
<name>A0A841TWC7_9BACL</name>